<proteinExistence type="predicted"/>
<sequence>MPIVQQGSINTTALVVPDLYVQIVPPQTLVLNGVPTDVVGAVGSASWGPVGQPVVVATMADYASQFGPVIARKYDMGTQVATAVQQGAQNFRCVRVTDGTETAAQTLVQSASPTDFALMLTALYPGTLGNALVATVSAGSRVNTWRLTIALPGLQPELFDNIQGTGAQLWQNMAAAVNSGTSIQRGPSQFVTALAGSGNSVGGAPVIASYDFANGTDGAAGLSAVTLVGNDTLPRRGMYALRGQGCSIALLADADDPTQWSVQAAFGLSEGAYMILTGPSGDSILNAVAVKQSAGLDSYSAKLMFGDWLWWSDQVNGTVRLVSPQGFVAGRLANMSPEQSSLNKQLYGVVGSQKSGSPGSGQATTYASAELGQLLSAGIDVIANPQPGGAYWGVRGGHNSSSNAATNGDNYTRLTNYIAATLSAGMGQYVGQVINADLFRRVRATQLSFLQNMLSQGLLGSPDGSLPFNVVCDATNNPSSRTALGYVQSDAQVQYQAINEKFIVNIEGGQTVEVSRQTLPSGQPV</sequence>
<accession>A0A0D6P3M4</accession>
<keyword evidence="2" id="KW-1185">Reference proteome</keyword>
<dbReference type="AlphaFoldDB" id="A0A0D6P3M4"/>
<dbReference type="EMBL" id="BANB01000086">
    <property type="protein sequence ID" value="GAN76360.1"/>
    <property type="molecule type" value="Genomic_DNA"/>
</dbReference>
<dbReference type="OrthoDB" id="8146758at2"/>
<dbReference type="PANTHER" id="PTHR35861:SF1">
    <property type="entry name" value="PHAGE TAIL SHEATH PROTEIN"/>
    <property type="match status" value="1"/>
</dbReference>
<dbReference type="Gene3D" id="3.40.50.11780">
    <property type="match status" value="1"/>
</dbReference>
<reference evidence="1 2" key="1">
    <citation type="submission" date="2012-11" db="EMBL/GenBank/DDBJ databases">
        <title>Whole genome sequence of Acidisphaera rubrifaciens HS-AP3.</title>
        <authorList>
            <person name="Azuma Y."/>
            <person name="Higashiura N."/>
            <person name="Hirakawa H."/>
            <person name="Matsushita K."/>
        </authorList>
    </citation>
    <scope>NUCLEOTIDE SEQUENCE [LARGE SCALE GENOMIC DNA]</scope>
    <source>
        <strain evidence="1 2">HS-AP3</strain>
    </source>
</reference>
<organism evidence="1 2">
    <name type="scientific">Acidisphaera rubrifaciens HS-AP3</name>
    <dbReference type="NCBI Taxonomy" id="1231350"/>
    <lineage>
        <taxon>Bacteria</taxon>
        <taxon>Pseudomonadati</taxon>
        <taxon>Pseudomonadota</taxon>
        <taxon>Alphaproteobacteria</taxon>
        <taxon>Acetobacterales</taxon>
        <taxon>Acetobacteraceae</taxon>
        <taxon>Acidisphaera</taxon>
    </lineage>
</organism>
<dbReference type="RefSeq" id="WP_048860163.1">
    <property type="nucleotide sequence ID" value="NZ_BANB01000086.1"/>
</dbReference>
<name>A0A0D6P3M4_9PROT</name>
<protein>
    <submittedName>
        <fullName evidence="1">Phage tail sheath protein</fullName>
    </submittedName>
</protein>
<gene>
    <name evidence="1" type="ORF">Asru_0086_36</name>
</gene>
<dbReference type="Proteomes" id="UP000032680">
    <property type="component" value="Unassembled WGS sequence"/>
</dbReference>
<comment type="caution">
    <text evidence="1">The sequence shown here is derived from an EMBL/GenBank/DDBJ whole genome shotgun (WGS) entry which is preliminary data.</text>
</comment>
<evidence type="ECO:0000313" key="1">
    <source>
        <dbReference type="EMBL" id="GAN76360.1"/>
    </source>
</evidence>
<dbReference type="PANTHER" id="PTHR35861">
    <property type="match status" value="1"/>
</dbReference>
<evidence type="ECO:0000313" key="2">
    <source>
        <dbReference type="Proteomes" id="UP000032680"/>
    </source>
</evidence>
<dbReference type="InterPro" id="IPR052042">
    <property type="entry name" value="Tail_sheath_structural"/>
</dbReference>